<organism evidence="3 5">
    <name type="scientific">Dracunculus medinensis</name>
    <name type="common">Guinea worm</name>
    <dbReference type="NCBI Taxonomy" id="318479"/>
    <lineage>
        <taxon>Eukaryota</taxon>
        <taxon>Metazoa</taxon>
        <taxon>Ecdysozoa</taxon>
        <taxon>Nematoda</taxon>
        <taxon>Chromadorea</taxon>
        <taxon>Rhabditida</taxon>
        <taxon>Spirurina</taxon>
        <taxon>Dracunculoidea</taxon>
        <taxon>Dracunculidae</taxon>
        <taxon>Dracunculus</taxon>
    </lineage>
</organism>
<evidence type="ECO:0000313" key="2">
    <source>
        <dbReference type="EMBL" id="VDN59703.1"/>
    </source>
</evidence>
<sequence length="217" mass="24788">MANLLSERNNNELCGFSPLRKTITCSVFQVLLTLFISIYMNLSENRVAIIIILTAINLFSSIIALIFIVFCIIGRKIGAAYDLLLHSYLLSINGLNYEFDRVHAKFGLIAFFLPVAVMCGIALTYKMLILALTSLFEILYFPLSLMQKINSWCFSSIVHTIILTIISAITLLYQFFHRSILEQMHKKEKNSKKRKMVEWSQTSLRLKTSNTGPVTIY</sequence>
<dbReference type="EMBL" id="UYYG01001188">
    <property type="protein sequence ID" value="VDN59703.1"/>
    <property type="molecule type" value="Genomic_DNA"/>
</dbReference>
<dbReference type="OrthoDB" id="5863263at2759"/>
<dbReference type="WBParaSite" id="DME_0000665001-mRNA-1">
    <property type="protein sequence ID" value="DME_0000665001-mRNA-1"/>
    <property type="gene ID" value="DME_0000665001"/>
</dbReference>
<accession>A0A0N4UGM4</accession>
<dbReference type="Proteomes" id="UP000274756">
    <property type="component" value="Unassembled WGS sequence"/>
</dbReference>
<feature type="transmembrane region" description="Helical" evidence="1">
    <location>
        <begin position="48"/>
        <end position="73"/>
    </location>
</feature>
<reference evidence="5" key="1">
    <citation type="submission" date="2016-04" db="UniProtKB">
        <authorList>
            <consortium name="WormBaseParasite"/>
        </authorList>
    </citation>
    <scope>IDENTIFICATION</scope>
</reference>
<dbReference type="AlphaFoldDB" id="A0A0N4UGM4"/>
<keyword evidence="1" id="KW-1133">Transmembrane helix</keyword>
<name>A0A0N4UGM4_DRAME</name>
<keyword evidence="1" id="KW-0472">Membrane</keyword>
<evidence type="ECO:0000313" key="5">
    <source>
        <dbReference type="WBParaSite" id="DME_0000665001-mRNA-1"/>
    </source>
</evidence>
<feature type="transmembrane region" description="Helical" evidence="1">
    <location>
        <begin position="21"/>
        <end position="42"/>
    </location>
</feature>
<proteinExistence type="predicted"/>
<keyword evidence="1" id="KW-0812">Transmembrane</keyword>
<protein>
    <submittedName>
        <fullName evidence="2 5">Uncharacterized protein</fullName>
    </submittedName>
</protein>
<keyword evidence="4" id="KW-1185">Reference proteome</keyword>
<evidence type="ECO:0000313" key="4">
    <source>
        <dbReference type="Proteomes" id="UP000274756"/>
    </source>
</evidence>
<reference evidence="2 4" key="2">
    <citation type="submission" date="2018-11" db="EMBL/GenBank/DDBJ databases">
        <authorList>
            <consortium name="Pathogen Informatics"/>
        </authorList>
    </citation>
    <scope>NUCLEOTIDE SEQUENCE [LARGE SCALE GENOMIC DNA]</scope>
</reference>
<evidence type="ECO:0000256" key="1">
    <source>
        <dbReference type="SAM" id="Phobius"/>
    </source>
</evidence>
<gene>
    <name evidence="2" type="ORF">DME_LOCUS9676</name>
</gene>
<feature type="transmembrane region" description="Helical" evidence="1">
    <location>
        <begin position="149"/>
        <end position="176"/>
    </location>
</feature>
<evidence type="ECO:0000313" key="3">
    <source>
        <dbReference type="Proteomes" id="UP000038040"/>
    </source>
</evidence>
<feature type="transmembrane region" description="Helical" evidence="1">
    <location>
        <begin position="106"/>
        <end position="129"/>
    </location>
</feature>
<dbReference type="Proteomes" id="UP000038040">
    <property type="component" value="Unplaced"/>
</dbReference>